<comment type="subcellular location">
    <subcellularLocation>
        <location evidence="1">Membrane</location>
        <topology evidence="1">Multi-pass membrane protein</topology>
    </subcellularLocation>
</comment>
<evidence type="ECO:0000259" key="12">
    <source>
        <dbReference type="Pfam" id="PF12537"/>
    </source>
</evidence>
<dbReference type="Proteomes" id="UP000683360">
    <property type="component" value="Unassembled WGS sequence"/>
</dbReference>
<feature type="transmembrane region" description="Helical" evidence="10">
    <location>
        <begin position="432"/>
        <end position="454"/>
    </location>
</feature>
<keyword evidence="3 10" id="KW-0812">Transmembrane</keyword>
<keyword evidence="5 10" id="KW-0472">Membrane</keyword>
<evidence type="ECO:0000256" key="1">
    <source>
        <dbReference type="ARBA" id="ARBA00004141"/>
    </source>
</evidence>
<dbReference type="EMBL" id="CAJPWZ010002010">
    <property type="protein sequence ID" value="CAG2228860.1"/>
    <property type="molecule type" value="Genomic_DNA"/>
</dbReference>
<feature type="domain" description="Golgi pH regulator conserved" evidence="12">
    <location>
        <begin position="501"/>
        <end position="565"/>
    </location>
</feature>
<feature type="domain" description="Abscisic acid G-protein coupled receptor-like" evidence="11">
    <location>
        <begin position="635"/>
        <end position="748"/>
    </location>
</feature>
<evidence type="ECO:0000313" key="13">
    <source>
        <dbReference type="EMBL" id="CAG2228860.1"/>
    </source>
</evidence>
<evidence type="ECO:0000256" key="9">
    <source>
        <dbReference type="SAM" id="MobiDB-lite"/>
    </source>
</evidence>
<keyword evidence="4 10" id="KW-1133">Transmembrane helix</keyword>
<comment type="catalytic activity">
    <reaction evidence="6">
        <text>iodide(out) = iodide(in)</text>
        <dbReference type="Rhea" id="RHEA:66324"/>
        <dbReference type="ChEBI" id="CHEBI:16382"/>
    </reaction>
</comment>
<feature type="transmembrane region" description="Helical" evidence="10">
    <location>
        <begin position="505"/>
        <end position="527"/>
    </location>
</feature>
<comment type="catalytic activity">
    <reaction evidence="8">
        <text>fluoride(in) = fluoride(out)</text>
        <dbReference type="Rhea" id="RHEA:76159"/>
        <dbReference type="ChEBI" id="CHEBI:17051"/>
    </reaction>
</comment>
<dbReference type="PANTHER" id="PTHR15948:SF0">
    <property type="entry name" value="GOLGI PH REGULATOR A-RELATED"/>
    <property type="match status" value="1"/>
</dbReference>
<feature type="transmembrane region" description="Helical" evidence="10">
    <location>
        <begin position="394"/>
        <end position="420"/>
    </location>
</feature>
<evidence type="ECO:0000256" key="4">
    <source>
        <dbReference type="ARBA" id="ARBA00022989"/>
    </source>
</evidence>
<feature type="transmembrane region" description="Helical" evidence="10">
    <location>
        <begin position="704"/>
        <end position="727"/>
    </location>
</feature>
<dbReference type="InterPro" id="IPR022535">
    <property type="entry name" value="Golgi_pH-regulator_cons_dom"/>
</dbReference>
<dbReference type="OrthoDB" id="264392at2759"/>
<protein>
    <submittedName>
        <fullName evidence="13">GPR89</fullName>
    </submittedName>
</protein>
<evidence type="ECO:0000259" key="11">
    <source>
        <dbReference type="Pfam" id="PF12430"/>
    </source>
</evidence>
<evidence type="ECO:0000256" key="6">
    <source>
        <dbReference type="ARBA" id="ARBA00024145"/>
    </source>
</evidence>
<evidence type="ECO:0000256" key="3">
    <source>
        <dbReference type="ARBA" id="ARBA00022692"/>
    </source>
</evidence>
<dbReference type="Pfam" id="PF12430">
    <property type="entry name" value="ABA_GPCR"/>
    <property type="match status" value="1"/>
</dbReference>
<evidence type="ECO:0000256" key="8">
    <source>
        <dbReference type="ARBA" id="ARBA00044702"/>
    </source>
</evidence>
<dbReference type="GO" id="GO:0051452">
    <property type="term" value="P:intracellular pH reduction"/>
    <property type="evidence" value="ECO:0007669"/>
    <property type="project" value="TreeGrafter"/>
</dbReference>
<dbReference type="GO" id="GO:0032580">
    <property type="term" value="C:Golgi cisterna membrane"/>
    <property type="evidence" value="ECO:0007669"/>
    <property type="project" value="TreeGrafter"/>
</dbReference>
<dbReference type="GO" id="GO:0008308">
    <property type="term" value="F:voltage-gated monoatomic anion channel activity"/>
    <property type="evidence" value="ECO:0007669"/>
    <property type="project" value="TreeGrafter"/>
</dbReference>
<comment type="caution">
    <text evidence="13">The sequence shown here is derived from an EMBL/GenBank/DDBJ whole genome shotgun (WGS) entry which is preliminary data.</text>
</comment>
<gene>
    <name evidence="13" type="ORF">MEDL_41809</name>
</gene>
<comment type="similarity">
    <text evidence="2">Belongs to the Golgi pH regulator (TC 1.A.38) family.</text>
</comment>
<feature type="region of interest" description="Disordered" evidence="9">
    <location>
        <begin position="995"/>
        <end position="1044"/>
    </location>
</feature>
<reference evidence="13" key="1">
    <citation type="submission" date="2021-03" db="EMBL/GenBank/DDBJ databases">
        <authorList>
            <person name="Bekaert M."/>
        </authorList>
    </citation>
    <scope>NUCLEOTIDE SEQUENCE</scope>
</reference>
<accession>A0A8S3TD72</accession>
<dbReference type="Gene3D" id="3.40.140.10">
    <property type="entry name" value="Cytidine Deaminase, domain 2"/>
    <property type="match status" value="1"/>
</dbReference>
<evidence type="ECO:0000256" key="7">
    <source>
        <dbReference type="ARBA" id="ARBA00035085"/>
    </source>
</evidence>
<dbReference type="PANTHER" id="PTHR15948">
    <property type="entry name" value="G-PROTEIN COUPLED RECEPTOR 89-RELATED"/>
    <property type="match status" value="1"/>
</dbReference>
<feature type="transmembrane region" description="Helical" evidence="10">
    <location>
        <begin position="12"/>
        <end position="30"/>
    </location>
</feature>
<feature type="compositionally biased region" description="Low complexity" evidence="9">
    <location>
        <begin position="1028"/>
        <end position="1044"/>
    </location>
</feature>
<dbReference type="InterPro" id="IPR025969">
    <property type="entry name" value="ABA_GPCR_dom"/>
</dbReference>
<comment type="catalytic activity">
    <reaction evidence="7">
        <text>bromide(in) = bromide(out)</text>
        <dbReference type="Rhea" id="RHEA:75383"/>
        <dbReference type="ChEBI" id="CHEBI:15858"/>
    </reaction>
</comment>
<feature type="compositionally biased region" description="Polar residues" evidence="9">
    <location>
        <begin position="1004"/>
        <end position="1018"/>
    </location>
</feature>
<evidence type="ECO:0000256" key="5">
    <source>
        <dbReference type="ARBA" id="ARBA00023136"/>
    </source>
</evidence>
<name>A0A8S3TD72_MYTED</name>
<evidence type="ECO:0000256" key="2">
    <source>
        <dbReference type="ARBA" id="ARBA00009478"/>
    </source>
</evidence>
<feature type="transmembrane region" description="Helical" evidence="10">
    <location>
        <begin position="466"/>
        <end position="485"/>
    </location>
</feature>
<keyword evidence="14" id="KW-1185">Reference proteome</keyword>
<dbReference type="AlphaFoldDB" id="A0A8S3TD72"/>
<evidence type="ECO:0000256" key="10">
    <source>
        <dbReference type="SAM" id="Phobius"/>
    </source>
</evidence>
<dbReference type="Pfam" id="PF18775">
    <property type="entry name" value="APOBEC4"/>
    <property type="match status" value="1"/>
</dbReference>
<dbReference type="Pfam" id="PF12537">
    <property type="entry name" value="GPHR_N"/>
    <property type="match status" value="1"/>
</dbReference>
<proteinExistence type="inferred from homology"/>
<dbReference type="InterPro" id="IPR015672">
    <property type="entry name" value="GPHR/GTG"/>
</dbReference>
<sequence length="1044" mass="117957">MSFLVDSCLMFFSQVLFFGGGWVFFLKQLFKDYESSVDIVTTNIDISAYVVTTHIYIIADIVTTNPDIIADIVTTNPDISAYVVTTNIDISADVVTTHIDINADVVTTHIDISTDVVTTHIDISTDVVTTHIDISTDVVTTHIDISTDVVTTHIDTHIDISTDVVTTHIDISTDVVTTHIDINVVTTHIDISTDVVATLIDISIDVVTTHINISTDVVTTHIDISTDVVTTHIDIIADVVTTHIDISTYIVTTHIDISTDVVTTHIDISEDIVTTHIDISTDVVTTHIDISTDVVTTHIDISEDIVTTHIDISTYIVTTHIDVSTDVVTTHIDISTDVVTTHNDISADIVTTNTDKSAYVATTHPDISTDIVTTNIDISADVLTTILTQVHHSVVLLVFSVTFSLSCTMFELIIFEILGVLDADSRYFHWKLGLYAILSVLIVVLPFYIAYFIICNLKFVPQKQHVRVLLTFAVWCIATYFFWKIGDPFPILSPKQGIFDIEQCIGRIGVIGVTIMALLSGFGAVNYPYTSMFVFIRDVKDSDIQSIEKRLMQTMDMILMKKKRIAISKRESLKQASLTKNQGGFWGMLRNVGSSSGSTENVGQLKQEVEAYEELSRQLFLESVDLHNMQERIAYAATFKGKYFNSFWDISFLKYCVWKIFISTVNIVFDRVGKVDPITRGIDIVVNYFGFHFDIKFWSQQISFILIGIIIITSIRGLLLTLTRFFYAIASSKSSNIIVLTIAEIMINYNRVEKEECQTEVNHFTHVTLLQGKYRFSLSSVEKRLTRDRRYPEIRQQQVIQRIKMEYKCDEHHLYRREFYVLWCAGIKEEPPVEDVMVCSTTVDEGSTTIIRIFHSMEGDALRADEKCLEWITNDPYVSESSTLELEIIANESPPFSFSNAFCDLIASFKEAEKTVEVQLKIVRLKNIEEWEDEYEDNRDGLRYLHSTGIMLSPVSGKDWGYLRQILRENKGNLYQENNYLKVRKRLSKIIKNPKDVSTAPEVKSTTETEMSTVQSETIDVETMTDIPESPKQESNSESSSDDE</sequence>
<organism evidence="13 14">
    <name type="scientific">Mytilus edulis</name>
    <name type="common">Blue mussel</name>
    <dbReference type="NCBI Taxonomy" id="6550"/>
    <lineage>
        <taxon>Eukaryota</taxon>
        <taxon>Metazoa</taxon>
        <taxon>Spiralia</taxon>
        <taxon>Lophotrochozoa</taxon>
        <taxon>Mollusca</taxon>
        <taxon>Bivalvia</taxon>
        <taxon>Autobranchia</taxon>
        <taxon>Pteriomorphia</taxon>
        <taxon>Mytilida</taxon>
        <taxon>Mytiloidea</taxon>
        <taxon>Mytilidae</taxon>
        <taxon>Mytilinae</taxon>
        <taxon>Mytilus</taxon>
    </lineage>
</organism>
<evidence type="ECO:0000313" key="14">
    <source>
        <dbReference type="Proteomes" id="UP000683360"/>
    </source>
</evidence>